<keyword evidence="8 13" id="KW-0862">Zinc</keyword>
<keyword evidence="9 13" id="KW-0067">ATP-binding</keyword>
<keyword evidence="17" id="KW-1185">Reference proteome</keyword>
<feature type="binding site" evidence="13">
    <location>
        <position position="213"/>
    </location>
    <ligand>
        <name>Zn(2+)</name>
        <dbReference type="ChEBI" id="CHEBI:29105"/>
    </ligand>
</feature>
<evidence type="ECO:0000256" key="10">
    <source>
        <dbReference type="ARBA" id="ARBA00022917"/>
    </source>
</evidence>
<keyword evidence="7 13" id="KW-0547">Nucleotide-binding</keyword>
<gene>
    <name evidence="13 16" type="primary">cysS</name>
    <name evidence="16" type="ORF">AB9Q04_02540</name>
</gene>
<dbReference type="Pfam" id="PF09190">
    <property type="entry name" value="DALR_2"/>
    <property type="match status" value="1"/>
</dbReference>
<comment type="similarity">
    <text evidence="2 13">Belongs to the class-I aminoacyl-tRNA synthetase family.</text>
</comment>
<dbReference type="InterPro" id="IPR015803">
    <property type="entry name" value="Cys-tRNA-ligase"/>
</dbReference>
<comment type="cofactor">
    <cofactor evidence="13">
        <name>Zn(2+)</name>
        <dbReference type="ChEBI" id="CHEBI:29105"/>
    </cofactor>
    <text evidence="13">Binds 1 zinc ion per subunit.</text>
</comment>
<organism evidence="16 17">
    <name type="scientific">Anaerococcus groningensis</name>
    <dbReference type="NCBI Taxonomy" id="3115616"/>
    <lineage>
        <taxon>Bacteria</taxon>
        <taxon>Bacillati</taxon>
        <taxon>Bacillota</taxon>
        <taxon>Tissierellia</taxon>
        <taxon>Tissierellales</taxon>
        <taxon>Peptoniphilaceae</taxon>
        <taxon>Anaerococcus</taxon>
    </lineage>
</organism>
<dbReference type="CDD" id="cd00672">
    <property type="entry name" value="CysRS_core"/>
    <property type="match status" value="1"/>
</dbReference>
<evidence type="ECO:0000256" key="12">
    <source>
        <dbReference type="ARBA" id="ARBA00047398"/>
    </source>
</evidence>
<dbReference type="NCBIfam" id="TIGR00435">
    <property type="entry name" value="cysS"/>
    <property type="match status" value="1"/>
</dbReference>
<dbReference type="PRINTS" id="PR00983">
    <property type="entry name" value="TRNASYNTHCYS"/>
</dbReference>
<evidence type="ECO:0000256" key="11">
    <source>
        <dbReference type="ARBA" id="ARBA00023146"/>
    </source>
</evidence>
<dbReference type="EMBL" id="JBGMEG010000003">
    <property type="protein sequence ID" value="MFO3717228.1"/>
    <property type="molecule type" value="Genomic_DNA"/>
</dbReference>
<dbReference type="Pfam" id="PF23493">
    <property type="entry name" value="CysS_C"/>
    <property type="match status" value="1"/>
</dbReference>
<feature type="short sequence motif" description="'HIGH' region" evidence="13">
    <location>
        <begin position="29"/>
        <end position="39"/>
    </location>
</feature>
<comment type="subcellular location">
    <subcellularLocation>
        <location evidence="1 13">Cytoplasm</location>
    </subcellularLocation>
</comment>
<evidence type="ECO:0000256" key="3">
    <source>
        <dbReference type="ARBA" id="ARBA00011245"/>
    </source>
</evidence>
<keyword evidence="6 13" id="KW-0479">Metal-binding</keyword>
<evidence type="ECO:0000256" key="6">
    <source>
        <dbReference type="ARBA" id="ARBA00022723"/>
    </source>
</evidence>
<feature type="short sequence motif" description="'KMSKS' region" evidence="13">
    <location>
        <begin position="270"/>
        <end position="274"/>
    </location>
</feature>
<dbReference type="InterPro" id="IPR032678">
    <property type="entry name" value="tRNA-synt_1_cat_dom"/>
</dbReference>
<dbReference type="InterPro" id="IPR009080">
    <property type="entry name" value="tRNAsynth_Ia_anticodon-bd"/>
</dbReference>
<proteinExistence type="inferred from homology"/>
<dbReference type="Proteomes" id="UP001637993">
    <property type="component" value="Unassembled WGS sequence"/>
</dbReference>
<evidence type="ECO:0000256" key="13">
    <source>
        <dbReference type="HAMAP-Rule" id="MF_00041"/>
    </source>
</evidence>
<keyword evidence="14" id="KW-0175">Coiled coil</keyword>
<evidence type="ECO:0000256" key="5">
    <source>
        <dbReference type="ARBA" id="ARBA00022598"/>
    </source>
</evidence>
<dbReference type="SUPFAM" id="SSF52374">
    <property type="entry name" value="Nucleotidylyl transferase"/>
    <property type="match status" value="1"/>
</dbReference>
<keyword evidence="4 13" id="KW-0963">Cytoplasm</keyword>
<feature type="binding site" evidence="13">
    <location>
        <position position="27"/>
    </location>
    <ligand>
        <name>Zn(2+)</name>
        <dbReference type="ChEBI" id="CHEBI:29105"/>
    </ligand>
</feature>
<dbReference type="InterPro" id="IPR014729">
    <property type="entry name" value="Rossmann-like_a/b/a_fold"/>
</dbReference>
<dbReference type="SUPFAM" id="SSF47323">
    <property type="entry name" value="Anticodon-binding domain of a subclass of class I aminoacyl-tRNA synthetases"/>
    <property type="match status" value="1"/>
</dbReference>
<feature type="binding site" evidence="13">
    <location>
        <position position="273"/>
    </location>
    <ligand>
        <name>ATP</name>
        <dbReference type="ChEBI" id="CHEBI:30616"/>
    </ligand>
</feature>
<evidence type="ECO:0000256" key="4">
    <source>
        <dbReference type="ARBA" id="ARBA00022490"/>
    </source>
</evidence>
<dbReference type="GO" id="GO:0004817">
    <property type="term" value="F:cysteine-tRNA ligase activity"/>
    <property type="evidence" value="ECO:0007669"/>
    <property type="project" value="UniProtKB-EC"/>
</dbReference>
<dbReference type="InterPro" id="IPR056411">
    <property type="entry name" value="CysS_C"/>
</dbReference>
<name>A0ABW9MZE1_9FIRM</name>
<comment type="catalytic activity">
    <reaction evidence="12 13">
        <text>tRNA(Cys) + L-cysteine + ATP = L-cysteinyl-tRNA(Cys) + AMP + diphosphate</text>
        <dbReference type="Rhea" id="RHEA:17773"/>
        <dbReference type="Rhea" id="RHEA-COMP:9661"/>
        <dbReference type="Rhea" id="RHEA-COMP:9679"/>
        <dbReference type="ChEBI" id="CHEBI:30616"/>
        <dbReference type="ChEBI" id="CHEBI:33019"/>
        <dbReference type="ChEBI" id="CHEBI:35235"/>
        <dbReference type="ChEBI" id="CHEBI:78442"/>
        <dbReference type="ChEBI" id="CHEBI:78517"/>
        <dbReference type="ChEBI" id="CHEBI:456215"/>
        <dbReference type="EC" id="6.1.1.16"/>
    </reaction>
</comment>
<keyword evidence="11 13" id="KW-0030">Aminoacyl-tRNA synthetase</keyword>
<evidence type="ECO:0000313" key="16">
    <source>
        <dbReference type="EMBL" id="MFO3717228.1"/>
    </source>
</evidence>
<keyword evidence="5 13" id="KW-0436">Ligase</keyword>
<dbReference type="InterPro" id="IPR024909">
    <property type="entry name" value="Cys-tRNA/MSH_ligase"/>
</dbReference>
<dbReference type="SMART" id="SM00840">
    <property type="entry name" value="DALR_2"/>
    <property type="match status" value="1"/>
</dbReference>
<evidence type="ECO:0000313" key="17">
    <source>
        <dbReference type="Proteomes" id="UP001637993"/>
    </source>
</evidence>
<feature type="binding site" evidence="13">
    <location>
        <position position="242"/>
    </location>
    <ligand>
        <name>Zn(2+)</name>
        <dbReference type="ChEBI" id="CHEBI:29105"/>
    </ligand>
</feature>
<evidence type="ECO:0000256" key="9">
    <source>
        <dbReference type="ARBA" id="ARBA00022840"/>
    </source>
</evidence>
<feature type="binding site" evidence="13">
    <location>
        <position position="238"/>
    </location>
    <ligand>
        <name>Zn(2+)</name>
        <dbReference type="ChEBI" id="CHEBI:29105"/>
    </ligand>
</feature>
<dbReference type="Gene3D" id="1.20.120.1910">
    <property type="entry name" value="Cysteine-tRNA ligase, C-terminal anti-codon recognition domain"/>
    <property type="match status" value="1"/>
</dbReference>
<dbReference type="PANTHER" id="PTHR10890:SF3">
    <property type="entry name" value="CYSTEINE--TRNA LIGASE, CYTOPLASMIC"/>
    <property type="match status" value="1"/>
</dbReference>
<evidence type="ECO:0000256" key="2">
    <source>
        <dbReference type="ARBA" id="ARBA00005594"/>
    </source>
</evidence>
<comment type="subunit">
    <text evidence="3 13">Monomer.</text>
</comment>
<reference evidence="16 17" key="1">
    <citation type="journal article" date="2025" name="Anaerobe">
        <title>Description of Anaerococcus kampingiae sp. nov., Anaerococcus groningensis sp. nov., Anaerococcus martiniensis sp. nov., and Anaerococcus cruorum sp. nov., isolated from human clinical specimens.</title>
        <authorList>
            <person name="Boiten K.E."/>
            <person name="Meijer J."/>
            <person name="van Wezel E.M."/>
            <person name="Veloo A.C.M."/>
        </authorList>
    </citation>
    <scope>NUCLEOTIDE SEQUENCE [LARGE SCALE GENOMIC DNA]</scope>
    <source>
        <strain evidence="16 17">ENR1011</strain>
    </source>
</reference>
<dbReference type="HAMAP" id="MF_00041">
    <property type="entry name" value="Cys_tRNA_synth"/>
    <property type="match status" value="1"/>
</dbReference>
<accession>A0ABW9MZE1</accession>
<feature type="domain" description="Cysteinyl-tRNA synthetase class Ia DALR" evidence="15">
    <location>
        <begin position="359"/>
        <end position="422"/>
    </location>
</feature>
<evidence type="ECO:0000259" key="15">
    <source>
        <dbReference type="SMART" id="SM00840"/>
    </source>
</evidence>
<dbReference type="Gene3D" id="3.40.50.620">
    <property type="entry name" value="HUPs"/>
    <property type="match status" value="1"/>
</dbReference>
<feature type="coiled-coil region" evidence="14">
    <location>
        <begin position="320"/>
        <end position="366"/>
    </location>
</feature>
<dbReference type="RefSeq" id="WP_410023811.1">
    <property type="nucleotide sequence ID" value="NZ_JBGMEG010000003.1"/>
</dbReference>
<comment type="caution">
    <text evidence="16">The sequence shown here is derived from an EMBL/GenBank/DDBJ whole genome shotgun (WGS) entry which is preliminary data.</text>
</comment>
<evidence type="ECO:0000256" key="8">
    <source>
        <dbReference type="ARBA" id="ARBA00022833"/>
    </source>
</evidence>
<evidence type="ECO:0000256" key="7">
    <source>
        <dbReference type="ARBA" id="ARBA00022741"/>
    </source>
</evidence>
<sequence length="473" mass="54396">MKIHNTLTRKTEEFVPIEENKIRMYVCGPTVYDYMHIGNARPLVVFDTFRRYARYRGFDITYVVNFTDVDDKIINKSIEENITTKEVTERYIKAYMEDANDLNLDEANTIHPRATEVMDEIIEFVAGLVEKGAAYESDGDVYFRVEKADNYGKLSGKNLEDLVHGASNRLDNNQASKKESPADFALWKKTKIDGEVSWDSPWGAGRPGWHIECSTMNKKILGETIDIHAGGEDLEFPHHENEIAQSETLNEKTFANYWMHNGMIQVDGTKMSKSLGNFFTLHDIKKEYDLMIIRFWLLTTSYRQPINFTREIIEGAAKSLERINNAVFRLEDLVENASKTELFDDEQNLLNELAEFENKFIEVMDNDLNTADAITVLFELVKFANTKVSSENSKQLIKAVLDKLLELEEVLGIENRQKTNADIDEAKILDLIEQRNIAKKEKDFEKADAIRDELKAMGVAIKDTRDGVKWELI</sequence>
<keyword evidence="10 13" id="KW-0648">Protein biosynthesis</keyword>
<dbReference type="PANTHER" id="PTHR10890">
    <property type="entry name" value="CYSTEINYL-TRNA SYNTHETASE"/>
    <property type="match status" value="1"/>
</dbReference>
<evidence type="ECO:0000256" key="1">
    <source>
        <dbReference type="ARBA" id="ARBA00004496"/>
    </source>
</evidence>
<protein>
    <recommendedName>
        <fullName evidence="13">Cysteine--tRNA ligase</fullName>
        <ecNumber evidence="13">6.1.1.16</ecNumber>
    </recommendedName>
    <alternativeName>
        <fullName evidence="13">Cysteinyl-tRNA synthetase</fullName>
        <shortName evidence="13">CysRS</shortName>
    </alternativeName>
</protein>
<dbReference type="Pfam" id="PF01406">
    <property type="entry name" value="tRNA-synt_1e"/>
    <property type="match status" value="1"/>
</dbReference>
<dbReference type="EC" id="6.1.1.16" evidence="13"/>
<evidence type="ECO:0000256" key="14">
    <source>
        <dbReference type="SAM" id="Coils"/>
    </source>
</evidence>
<dbReference type="InterPro" id="IPR015273">
    <property type="entry name" value="Cys-tRNA-synt_Ia_DALR"/>
</dbReference>